<dbReference type="AlphaFoldDB" id="A0A835SZE7"/>
<dbReference type="InterPro" id="IPR045122">
    <property type="entry name" value="Csc1-like"/>
</dbReference>
<feature type="transmembrane region" description="Helical" evidence="8">
    <location>
        <begin position="794"/>
        <end position="815"/>
    </location>
</feature>
<dbReference type="OrthoDB" id="1689567at2759"/>
<feature type="compositionally biased region" description="Gly residues" evidence="7">
    <location>
        <begin position="321"/>
        <end position="347"/>
    </location>
</feature>
<feature type="compositionally biased region" description="Gly residues" evidence="7">
    <location>
        <begin position="492"/>
        <end position="501"/>
    </location>
</feature>
<feature type="transmembrane region" description="Helical" evidence="8">
    <location>
        <begin position="827"/>
        <end position="845"/>
    </location>
</feature>
<dbReference type="InterPro" id="IPR027815">
    <property type="entry name" value="CSC1/OSCA1-like_cyt"/>
</dbReference>
<evidence type="ECO:0000256" key="5">
    <source>
        <dbReference type="ARBA" id="ARBA00022989"/>
    </source>
</evidence>
<feature type="domain" description="CSC1/OSCA1-like N-terminal transmembrane" evidence="10">
    <location>
        <begin position="5"/>
        <end position="154"/>
    </location>
</feature>
<evidence type="ECO:0000313" key="12">
    <source>
        <dbReference type="EMBL" id="KAG2435998.1"/>
    </source>
</evidence>
<feature type="transmembrane region" description="Helical" evidence="8">
    <location>
        <begin position="134"/>
        <end position="155"/>
    </location>
</feature>
<dbReference type="Pfam" id="PF13967">
    <property type="entry name" value="RSN1_TM"/>
    <property type="match status" value="1"/>
</dbReference>
<name>A0A835SZE7_9CHLO</name>
<evidence type="ECO:0000256" key="8">
    <source>
        <dbReference type="SAM" id="Phobius"/>
    </source>
</evidence>
<dbReference type="EMBL" id="JAEHOD010000051">
    <property type="protein sequence ID" value="KAG2435998.1"/>
    <property type="molecule type" value="Genomic_DNA"/>
</dbReference>
<sequence>MPWSSRFFSPRRYAADLELKPARLPHGPFGWVWPVLRYKERDIIDEAGLDCAIYLRIMTYGTYLFVGLSFWCLAAVLPVNLTGGAIDAIMAEQAAANSSSAANGTSSSGSSSQYKFTDFDKYSLSNVAAGSPKLWVHMVSMYAVALFTMALLSRFNRESVLLRLMFLGNAKRGGPSHTVLVTDVPAVREVVAKALRQDRREEKARRKAERRGGATAATGFAIAGGGGGGGSTHTPTTALISEDPDDEEDEAGDGDTGRRSGGTSMAAPSASLAAATTGHGSSRGYSAGGGGGSGLIAFEHDPDQQHPQEGSPMSAALPGRTGAGGSGGWATGGAGGGGTWRSGGGPSGPVAEADEGGGGRRAPDAVEPLLLLREAPSPQRANGWLSSTTPAAAGPAPAAGTSSRANAQSANAVLRLVPEGEGDTRLVSSGPPSHSQQHQQLRPRPSSRDPSSARQHQPQPAAATAAGPTANAANSRGGGGWGGAPAANGAAAGTGGSGTAGGKRADDEQHHQALATQADVASDSSSSSSSRRALNRYQYDLHDKTLDPEWLAREKLQSGLSPAELVQQEFEMVYTHANVAAVNMIKDTSELEPLAEEYKKLMEKLEDYLDMLQLRLKLRQSTPHQQVWVLGAMYGEWGKSYLGTKWFKKVDAVDWWTARLRHLRDRISEEQAKAQRKAAPSAFVTFNTRMSQAVASCSLHAHDVDMWVVRGAPAPFEVVWKNLGMGVAERDSRRLLLWAAFWMMTLFFMIPVAAIQALIEVPKLASVPVLGDIVTAPVIRQILEAIVPGLVLKIFLAIVPIILRFMAILSGAYSLSEVDFGVVKRFFLFQVVVVFFGNIIAGSFFNQLKQWVDNPGSVVPILGKAIPQTATFFITYLFVAGLFVKSLAFLRLPGFVIFWLLSKFAGSPLARRRLWMYQYTDNGTTVVDHCITMLLGLVFCCINPIVCPAALAYFLVTALSERYNNIYVFRRRYESAGKLWGTVFNQVMVGLYIMELTMLGLLAIKKFKWTPLAIPLVVGSALFHVNTLRRYRRPWNVTSLHDAADLDAWEAQHLQSQSKSQSQHTHQQQQPQPHPPASVSAAEEGRALLHAGPVDIPAMTEDEARRVKDTYKNPCFKVDLRRLDELEALAADVRPRLDLLNAWVADLKQAGLSVEEVEQVEQVKGMEQVKKSPAATAAAAGAGGAGPAGLLGEESEGGGGGRMAGSREMAPVRPGGGQGAAASGAEKGDEGAGSSGSGATGCSDDRGREQLVAAGVPAAITAYDDRPDIDAEPSSSRVA</sequence>
<feature type="transmembrane region" description="Helical" evidence="8">
    <location>
        <begin position="979"/>
        <end position="1003"/>
    </location>
</feature>
<evidence type="ECO:0000256" key="2">
    <source>
        <dbReference type="ARBA" id="ARBA00007779"/>
    </source>
</evidence>
<feature type="compositionally biased region" description="Gly residues" evidence="7">
    <location>
        <begin position="222"/>
        <end position="231"/>
    </location>
</feature>
<evidence type="ECO:0000259" key="9">
    <source>
        <dbReference type="Pfam" id="PF02714"/>
    </source>
</evidence>
<evidence type="ECO:0000259" key="10">
    <source>
        <dbReference type="Pfam" id="PF13967"/>
    </source>
</evidence>
<keyword evidence="13" id="KW-1185">Reference proteome</keyword>
<evidence type="ECO:0000256" key="7">
    <source>
        <dbReference type="SAM" id="MobiDB-lite"/>
    </source>
</evidence>
<evidence type="ECO:0000313" key="13">
    <source>
        <dbReference type="Proteomes" id="UP000613740"/>
    </source>
</evidence>
<feature type="domain" description="CSC1/OSCA1-like cytosolic" evidence="11">
    <location>
        <begin position="564"/>
        <end position="722"/>
    </location>
</feature>
<feature type="domain" description="CSC1/OSCA1-like 7TM region" evidence="9">
    <location>
        <begin position="733"/>
        <end position="1002"/>
    </location>
</feature>
<accession>A0A835SZE7</accession>
<feature type="region of interest" description="Disordered" evidence="7">
    <location>
        <begin position="1179"/>
        <end position="1279"/>
    </location>
</feature>
<feature type="region of interest" description="Disordered" evidence="7">
    <location>
        <begin position="422"/>
        <end position="532"/>
    </location>
</feature>
<feature type="transmembrane region" description="Helical" evidence="8">
    <location>
        <begin position="931"/>
        <end position="959"/>
    </location>
</feature>
<dbReference type="InterPro" id="IPR003864">
    <property type="entry name" value="CSC1/OSCA1-like_7TM"/>
</dbReference>
<proteinExistence type="inferred from homology"/>
<dbReference type="InterPro" id="IPR032880">
    <property type="entry name" value="CSC1/OSCA1-like_N"/>
</dbReference>
<dbReference type="Pfam" id="PF02714">
    <property type="entry name" value="RSN1_7TM"/>
    <property type="match status" value="1"/>
</dbReference>
<feature type="region of interest" description="Disordered" evidence="7">
    <location>
        <begin position="1054"/>
        <end position="1082"/>
    </location>
</feature>
<comment type="caution">
    <text evidence="12">The sequence shown here is derived from an EMBL/GenBank/DDBJ whole genome shotgun (WGS) entry which is preliminary data.</text>
</comment>
<feature type="compositionally biased region" description="Low complexity" evidence="7">
    <location>
        <begin position="261"/>
        <end position="285"/>
    </location>
</feature>
<comment type="subcellular location">
    <subcellularLocation>
        <location evidence="1">Membrane</location>
        <topology evidence="1">Multi-pass membrane protein</topology>
    </subcellularLocation>
</comment>
<feature type="compositionally biased region" description="Acidic residues" evidence="7">
    <location>
        <begin position="242"/>
        <end position="253"/>
    </location>
</feature>
<organism evidence="12 13">
    <name type="scientific">Chlamydomonas schloesseri</name>
    <dbReference type="NCBI Taxonomy" id="2026947"/>
    <lineage>
        <taxon>Eukaryota</taxon>
        <taxon>Viridiplantae</taxon>
        <taxon>Chlorophyta</taxon>
        <taxon>core chlorophytes</taxon>
        <taxon>Chlorophyceae</taxon>
        <taxon>CS clade</taxon>
        <taxon>Chlamydomonadales</taxon>
        <taxon>Chlamydomonadaceae</taxon>
        <taxon>Chlamydomonas</taxon>
    </lineage>
</organism>
<keyword evidence="6 8" id="KW-0472">Membrane</keyword>
<feature type="compositionally biased region" description="Low complexity" evidence="7">
    <location>
        <begin position="386"/>
        <end position="403"/>
    </location>
</feature>
<feature type="transmembrane region" description="Helical" evidence="8">
    <location>
        <begin position="1009"/>
        <end position="1028"/>
    </location>
</feature>
<keyword evidence="3" id="KW-0813">Transport</keyword>
<dbReference type="PANTHER" id="PTHR13018">
    <property type="entry name" value="PROBABLE MEMBRANE PROTEIN DUF221-RELATED"/>
    <property type="match status" value="1"/>
</dbReference>
<dbReference type="GO" id="GO:0005886">
    <property type="term" value="C:plasma membrane"/>
    <property type="evidence" value="ECO:0007669"/>
    <property type="project" value="TreeGrafter"/>
</dbReference>
<evidence type="ECO:0000256" key="6">
    <source>
        <dbReference type="ARBA" id="ARBA00023136"/>
    </source>
</evidence>
<evidence type="ECO:0000256" key="4">
    <source>
        <dbReference type="ARBA" id="ARBA00022692"/>
    </source>
</evidence>
<feature type="region of interest" description="Disordered" evidence="7">
    <location>
        <begin position="378"/>
        <end position="409"/>
    </location>
</feature>
<protein>
    <recommendedName>
        <fullName evidence="14">ERD4-related membrane protein</fullName>
    </recommendedName>
</protein>
<evidence type="ECO:0000256" key="1">
    <source>
        <dbReference type="ARBA" id="ARBA00004141"/>
    </source>
</evidence>
<evidence type="ECO:0000259" key="11">
    <source>
        <dbReference type="Pfam" id="PF14703"/>
    </source>
</evidence>
<dbReference type="Proteomes" id="UP000613740">
    <property type="component" value="Unassembled WGS sequence"/>
</dbReference>
<dbReference type="PANTHER" id="PTHR13018:SF5">
    <property type="entry name" value="RE44586P"/>
    <property type="match status" value="1"/>
</dbReference>
<feature type="transmembrane region" description="Helical" evidence="8">
    <location>
        <begin position="865"/>
        <end position="884"/>
    </location>
</feature>
<feature type="region of interest" description="Disordered" evidence="7">
    <location>
        <begin position="196"/>
        <end position="363"/>
    </location>
</feature>
<keyword evidence="4 8" id="KW-0812">Transmembrane</keyword>
<gene>
    <name evidence="12" type="ORF">HYH02_011711</name>
</gene>
<dbReference type="GO" id="GO:0005227">
    <property type="term" value="F:calcium-activated cation channel activity"/>
    <property type="evidence" value="ECO:0007669"/>
    <property type="project" value="InterPro"/>
</dbReference>
<comment type="similarity">
    <text evidence="2">Belongs to the CSC1 (TC 1.A.17) family.</text>
</comment>
<evidence type="ECO:0008006" key="14">
    <source>
        <dbReference type="Google" id="ProtNLM"/>
    </source>
</evidence>
<reference evidence="12" key="1">
    <citation type="journal article" date="2020" name="bioRxiv">
        <title>Comparative genomics of Chlamydomonas.</title>
        <authorList>
            <person name="Craig R.J."/>
            <person name="Hasan A.R."/>
            <person name="Ness R.W."/>
            <person name="Keightley P.D."/>
        </authorList>
    </citation>
    <scope>NUCLEOTIDE SEQUENCE</scope>
    <source>
        <strain evidence="12">CCAP 11/173</strain>
    </source>
</reference>
<feature type="compositionally biased region" description="Low complexity" evidence="7">
    <location>
        <begin position="428"/>
        <end position="475"/>
    </location>
</feature>
<evidence type="ECO:0000256" key="3">
    <source>
        <dbReference type="ARBA" id="ARBA00022448"/>
    </source>
</evidence>
<feature type="transmembrane region" description="Helical" evidence="8">
    <location>
        <begin position="891"/>
        <end position="911"/>
    </location>
</feature>
<keyword evidence="5 8" id="KW-1133">Transmembrane helix</keyword>
<dbReference type="Pfam" id="PF14703">
    <property type="entry name" value="PHM7_cyt"/>
    <property type="match status" value="1"/>
</dbReference>
<feature type="transmembrane region" description="Helical" evidence="8">
    <location>
        <begin position="735"/>
        <end position="759"/>
    </location>
</feature>
<feature type="transmembrane region" description="Helical" evidence="8">
    <location>
        <begin position="63"/>
        <end position="81"/>
    </location>
</feature>